<protein>
    <submittedName>
        <fullName evidence="2">Uncharacterized protein</fullName>
    </submittedName>
</protein>
<sequence length="86" mass="8959">MARMTNKTQGIDTVHTATFPITPAPLKTIKYMATQISAKKPTIGPIGAPSTPGPDESLKISSKKYDPAPAAPASPIPQAMVAELTT</sequence>
<evidence type="ECO:0000313" key="2">
    <source>
        <dbReference type="EMBL" id="GAI15058.1"/>
    </source>
</evidence>
<proteinExistence type="predicted"/>
<name>X1L7R4_9ZZZZ</name>
<dbReference type="AlphaFoldDB" id="X1L7R4"/>
<dbReference type="EMBL" id="BARV01004063">
    <property type="protein sequence ID" value="GAI15058.1"/>
    <property type="molecule type" value="Genomic_DNA"/>
</dbReference>
<accession>X1L7R4</accession>
<comment type="caution">
    <text evidence="2">The sequence shown here is derived from an EMBL/GenBank/DDBJ whole genome shotgun (WGS) entry which is preliminary data.</text>
</comment>
<reference evidence="2" key="1">
    <citation type="journal article" date="2014" name="Front. Microbiol.">
        <title>High frequency of phylogenetically diverse reductive dehalogenase-homologous genes in deep subseafloor sedimentary metagenomes.</title>
        <authorList>
            <person name="Kawai M."/>
            <person name="Futagami T."/>
            <person name="Toyoda A."/>
            <person name="Takaki Y."/>
            <person name="Nishi S."/>
            <person name="Hori S."/>
            <person name="Arai W."/>
            <person name="Tsubouchi T."/>
            <person name="Morono Y."/>
            <person name="Uchiyama I."/>
            <person name="Ito T."/>
            <person name="Fujiyama A."/>
            <person name="Inagaki F."/>
            <person name="Takami H."/>
        </authorList>
    </citation>
    <scope>NUCLEOTIDE SEQUENCE</scope>
    <source>
        <strain evidence="2">Expedition CK06-06</strain>
    </source>
</reference>
<gene>
    <name evidence="2" type="ORF">S06H3_09287</name>
</gene>
<organism evidence="2">
    <name type="scientific">marine sediment metagenome</name>
    <dbReference type="NCBI Taxonomy" id="412755"/>
    <lineage>
        <taxon>unclassified sequences</taxon>
        <taxon>metagenomes</taxon>
        <taxon>ecological metagenomes</taxon>
    </lineage>
</organism>
<evidence type="ECO:0000256" key="1">
    <source>
        <dbReference type="SAM" id="MobiDB-lite"/>
    </source>
</evidence>
<feature type="region of interest" description="Disordered" evidence="1">
    <location>
        <begin position="40"/>
        <end position="86"/>
    </location>
</feature>